<evidence type="ECO:0000313" key="2">
    <source>
        <dbReference type="EMBL" id="WEG36045.1"/>
    </source>
</evidence>
<dbReference type="GO" id="GO:0016787">
    <property type="term" value="F:hydrolase activity"/>
    <property type="evidence" value="ECO:0007669"/>
    <property type="project" value="UniProtKB-KW"/>
</dbReference>
<evidence type="ECO:0000313" key="3">
    <source>
        <dbReference type="Proteomes" id="UP001220478"/>
    </source>
</evidence>
<dbReference type="GO" id="GO:0004519">
    <property type="term" value="F:endonuclease activity"/>
    <property type="evidence" value="ECO:0007669"/>
    <property type="project" value="UniProtKB-KW"/>
</dbReference>
<dbReference type="EMBL" id="CP118868">
    <property type="protein sequence ID" value="WEG36045.1"/>
    <property type="molecule type" value="Genomic_DNA"/>
</dbReference>
<proteinExistence type="predicted"/>
<dbReference type="InterPro" id="IPR007560">
    <property type="entry name" value="Restrct_endonuc_IV_Mrr"/>
</dbReference>
<dbReference type="InterPro" id="IPR011335">
    <property type="entry name" value="Restrct_endonuc-II-like"/>
</dbReference>
<reference evidence="2 3" key="1">
    <citation type="submission" date="2023-02" db="EMBL/GenBank/DDBJ databases">
        <title>Novel Oscillospiraceae bacterial genomes.</title>
        <authorList>
            <person name="Srinivasan S."/>
            <person name="Austin M.N."/>
            <person name="Fiedler T.L."/>
            <person name="Strenk S.M."/>
            <person name="Agnew K.J."/>
            <person name="Nagana Gowda G.A."/>
            <person name="Raftery D."/>
            <person name="Beamer M.A."/>
            <person name="Achilles S.L."/>
            <person name="Wiesenfeld H.C."/>
            <person name="Fredricks D.N."/>
            <person name="Hillier S.L."/>
        </authorList>
    </citation>
    <scope>NUCLEOTIDE SEQUENCE [LARGE SCALE GENOMIC DNA]</scope>
    <source>
        <strain evidence="2 3">CHIC02 1186E3-8</strain>
    </source>
</reference>
<dbReference type="Pfam" id="PF04471">
    <property type="entry name" value="Mrr_cat"/>
    <property type="match status" value="1"/>
</dbReference>
<keyword evidence="3" id="KW-1185">Reference proteome</keyword>
<dbReference type="SUPFAM" id="SSF52980">
    <property type="entry name" value="Restriction endonuclease-like"/>
    <property type="match status" value="1"/>
</dbReference>
<protein>
    <submittedName>
        <fullName evidence="2">Restriction endonuclease</fullName>
        <ecNumber evidence="2">3.1.21.-</ecNumber>
    </submittedName>
</protein>
<keyword evidence="2" id="KW-0378">Hydrolase</keyword>
<gene>
    <name evidence="2" type="ORF">PYS61_02425</name>
</gene>
<feature type="domain" description="Restriction endonuclease type IV Mrr" evidence="1">
    <location>
        <begin position="4"/>
        <end position="120"/>
    </location>
</feature>
<accession>A0ABY8CAC1</accession>
<evidence type="ECO:0000259" key="1">
    <source>
        <dbReference type="Pfam" id="PF04471"/>
    </source>
</evidence>
<sequence length="236" mass="27595">MGKGDEFEKVVENIYLLLSKKERINAEIRTKVKMVGDDGATHEIDVLYSFEHFGIFYQVGIECKNWRKPINVSELRNFDYKLKHIGGINGVFISAESEFQNGACKVSEYNGIKLIKYDDFDTFAMSEYTKYLKPDFNTIGDPFWMLMNTDGKTSIEKNSVLSNKILLFSSKKLAEDYKHKKFDQKYNIIVVGVSQEHLKEIKKIHEYDKICVYLIDFTLEITELSQWDIDLYVRKD</sequence>
<organism evidence="2 3">
    <name type="scientific">Amygdalobacter indicium</name>
    <dbReference type="NCBI Taxonomy" id="3029272"/>
    <lineage>
        <taxon>Bacteria</taxon>
        <taxon>Bacillati</taxon>
        <taxon>Bacillota</taxon>
        <taxon>Clostridia</taxon>
        <taxon>Eubacteriales</taxon>
        <taxon>Oscillospiraceae</taxon>
        <taxon>Amygdalobacter</taxon>
    </lineage>
</organism>
<keyword evidence="2" id="KW-0540">Nuclease</keyword>
<dbReference type="EC" id="3.1.21.-" evidence="2"/>
<dbReference type="RefSeq" id="WP_315569920.1">
    <property type="nucleotide sequence ID" value="NZ_CP118866.1"/>
</dbReference>
<name>A0ABY8CAC1_9FIRM</name>
<keyword evidence="2" id="KW-0255">Endonuclease</keyword>
<dbReference type="Proteomes" id="UP001220478">
    <property type="component" value="Chromosome"/>
</dbReference>